<evidence type="ECO:0000256" key="1">
    <source>
        <dbReference type="SAM" id="Phobius"/>
    </source>
</evidence>
<keyword evidence="1" id="KW-0472">Membrane</keyword>
<keyword evidence="1" id="KW-0812">Transmembrane</keyword>
<reference evidence="2 3" key="1">
    <citation type="journal article" date="2012" name="Proc. Natl. Acad. Sci. U.S.A.">
        <title>Antigenic diversity is generated by distinct evolutionary mechanisms in African trypanosome species.</title>
        <authorList>
            <person name="Jackson A.P."/>
            <person name="Berry A."/>
            <person name="Aslett M."/>
            <person name="Allison H.C."/>
            <person name="Burton P."/>
            <person name="Vavrova-Anderson J."/>
            <person name="Brown R."/>
            <person name="Browne H."/>
            <person name="Corton N."/>
            <person name="Hauser H."/>
            <person name="Gamble J."/>
            <person name="Gilderthorp R."/>
            <person name="Marcello L."/>
            <person name="McQuillan J."/>
            <person name="Otto T.D."/>
            <person name="Quail M.A."/>
            <person name="Sanders M.J."/>
            <person name="van Tonder A."/>
            <person name="Ginger M.L."/>
            <person name="Field M.C."/>
            <person name="Barry J.D."/>
            <person name="Hertz-Fowler C."/>
            <person name="Berriman M."/>
        </authorList>
    </citation>
    <scope>NUCLEOTIDE SEQUENCE</scope>
    <source>
        <strain evidence="2 3">Y486</strain>
    </source>
</reference>
<dbReference type="AlphaFoldDB" id="F9WKZ2"/>
<protein>
    <submittedName>
        <fullName evidence="2">Uncharacterized protein</fullName>
    </submittedName>
</protein>
<organism evidence="2 3">
    <name type="scientific">Trypanosoma vivax (strain Y486)</name>
    <dbReference type="NCBI Taxonomy" id="1055687"/>
    <lineage>
        <taxon>Eukaryota</taxon>
        <taxon>Discoba</taxon>
        <taxon>Euglenozoa</taxon>
        <taxon>Kinetoplastea</taxon>
        <taxon>Metakinetoplastina</taxon>
        <taxon>Trypanosomatida</taxon>
        <taxon>Trypanosomatidae</taxon>
        <taxon>Trypanosoma</taxon>
        <taxon>Duttonella</taxon>
    </lineage>
</organism>
<accession>F9WKZ2</accession>
<dbReference type="EMBL" id="CAEX01000515">
    <property type="protein sequence ID" value="CCD18176.1"/>
    <property type="molecule type" value="Genomic_DNA"/>
</dbReference>
<evidence type="ECO:0000313" key="2">
    <source>
        <dbReference type="EMBL" id="CCD18176.1"/>
    </source>
</evidence>
<keyword evidence="3" id="KW-1185">Reference proteome</keyword>
<gene>
    <name evidence="2" type="ORF">TvY486_0008130</name>
</gene>
<evidence type="ECO:0000313" key="3">
    <source>
        <dbReference type="Proteomes" id="UP000009027"/>
    </source>
</evidence>
<dbReference type="Proteomes" id="UP000009027">
    <property type="component" value="Unassembled WGS sequence"/>
</dbReference>
<keyword evidence="1" id="KW-1133">Transmembrane helix</keyword>
<sequence length="187" mass="20019">MLHALSRDVGSHSERAAAYAEESIALSKGEGASRSVASARSGDTETDSVVNVVRQTSVLGTSANATLSASRDAEEEAKVVGGKLSGNTALVMWVLVIGLSLLFLLLVCLFSLRRRIRNEAKGHVAPSELSSPSHDLKSLCHSFVEVKSVGDCPSGMESENWCELECSDSNLSFPALEYFDEMVPKKE</sequence>
<feature type="transmembrane region" description="Helical" evidence="1">
    <location>
        <begin position="90"/>
        <end position="112"/>
    </location>
</feature>
<proteinExistence type="predicted"/>
<dbReference type="VEuPathDB" id="TriTrypDB:TvY486_0008130"/>
<name>F9WKZ2_TRYVY</name>